<dbReference type="EnsemblMetazoa" id="GBRI011067-RA">
    <property type="protein sequence ID" value="GBRI011067-PA"/>
    <property type="gene ID" value="GBRI011067"/>
</dbReference>
<sequence length="162" mass="18080">MAACSDIGLVQSEFHHQLDCMVNSQELPLTTTKVRSYQDFYKVLICIKALARNLKKFERVHESSSSSRNCLRSVFLPENFKLFKAELNKNERVETMVERILEENIVTESGNGCNSCDNSNNIDDINNNAGTTAAECNEVGNPTVTANANETDKNSCNQLPDL</sequence>
<keyword evidence="2" id="KW-1185">Reference proteome</keyword>
<evidence type="ECO:0000313" key="2">
    <source>
        <dbReference type="Proteomes" id="UP000091820"/>
    </source>
</evidence>
<proteinExistence type="predicted"/>
<accession>A0A1A9W9F0</accession>
<dbReference type="Proteomes" id="UP000091820">
    <property type="component" value="Unassembled WGS sequence"/>
</dbReference>
<dbReference type="AlphaFoldDB" id="A0A1A9W9F0"/>
<reference evidence="1" key="2">
    <citation type="submission" date="2020-05" db="UniProtKB">
        <authorList>
            <consortium name="EnsemblMetazoa"/>
        </authorList>
    </citation>
    <scope>IDENTIFICATION</scope>
    <source>
        <strain evidence="1">IAEA</strain>
    </source>
</reference>
<evidence type="ECO:0000313" key="1">
    <source>
        <dbReference type="EnsemblMetazoa" id="GBRI011067-PA"/>
    </source>
</evidence>
<organism evidence="1 2">
    <name type="scientific">Glossina brevipalpis</name>
    <dbReference type="NCBI Taxonomy" id="37001"/>
    <lineage>
        <taxon>Eukaryota</taxon>
        <taxon>Metazoa</taxon>
        <taxon>Ecdysozoa</taxon>
        <taxon>Arthropoda</taxon>
        <taxon>Hexapoda</taxon>
        <taxon>Insecta</taxon>
        <taxon>Pterygota</taxon>
        <taxon>Neoptera</taxon>
        <taxon>Endopterygota</taxon>
        <taxon>Diptera</taxon>
        <taxon>Brachycera</taxon>
        <taxon>Muscomorpha</taxon>
        <taxon>Hippoboscoidea</taxon>
        <taxon>Glossinidae</taxon>
        <taxon>Glossina</taxon>
    </lineage>
</organism>
<name>A0A1A9W9F0_9MUSC</name>
<dbReference type="VEuPathDB" id="VectorBase:GBRI011067"/>
<protein>
    <submittedName>
        <fullName evidence="1">Uncharacterized protein</fullName>
    </submittedName>
</protein>
<reference evidence="2" key="1">
    <citation type="submission" date="2014-03" db="EMBL/GenBank/DDBJ databases">
        <authorList>
            <person name="Aksoy S."/>
            <person name="Warren W."/>
            <person name="Wilson R.K."/>
        </authorList>
    </citation>
    <scope>NUCLEOTIDE SEQUENCE [LARGE SCALE GENOMIC DNA]</scope>
    <source>
        <strain evidence="2">IAEA</strain>
    </source>
</reference>